<dbReference type="InterPro" id="IPR000014">
    <property type="entry name" value="PAS"/>
</dbReference>
<feature type="compositionally biased region" description="Basic and acidic residues" evidence="4">
    <location>
        <begin position="108"/>
        <end position="117"/>
    </location>
</feature>
<keyword evidence="2" id="KW-0288">FMN</keyword>
<feature type="region of interest" description="Disordered" evidence="4">
    <location>
        <begin position="779"/>
        <end position="805"/>
    </location>
</feature>
<dbReference type="Pfam" id="PF13426">
    <property type="entry name" value="PAS_9"/>
    <property type="match status" value="1"/>
</dbReference>
<dbReference type="PANTHER" id="PTHR47429">
    <property type="entry name" value="PROTEIN TWIN LOV 1"/>
    <property type="match status" value="1"/>
</dbReference>
<dbReference type="PROSITE" id="PS50113">
    <property type="entry name" value="PAC"/>
    <property type="match status" value="1"/>
</dbReference>
<dbReference type="Gene3D" id="3.30.450.20">
    <property type="entry name" value="PAS domain"/>
    <property type="match status" value="1"/>
</dbReference>
<evidence type="ECO:0000256" key="3">
    <source>
        <dbReference type="ARBA" id="ARBA00022991"/>
    </source>
</evidence>
<keyword evidence="7" id="KW-1185">Reference proteome</keyword>
<organism evidence="6 7">
    <name type="scientific">Phyllosticta citriasiana</name>
    <dbReference type="NCBI Taxonomy" id="595635"/>
    <lineage>
        <taxon>Eukaryota</taxon>
        <taxon>Fungi</taxon>
        <taxon>Dikarya</taxon>
        <taxon>Ascomycota</taxon>
        <taxon>Pezizomycotina</taxon>
        <taxon>Dothideomycetes</taxon>
        <taxon>Dothideomycetes incertae sedis</taxon>
        <taxon>Botryosphaeriales</taxon>
        <taxon>Phyllostictaceae</taxon>
        <taxon>Phyllosticta</taxon>
    </lineage>
</organism>
<dbReference type="PANTHER" id="PTHR47429:SF9">
    <property type="entry name" value="PAS DOMAIN-CONTAINING PROTEIN"/>
    <property type="match status" value="1"/>
</dbReference>
<evidence type="ECO:0000256" key="1">
    <source>
        <dbReference type="ARBA" id="ARBA00022630"/>
    </source>
</evidence>
<feature type="compositionally biased region" description="Low complexity" evidence="4">
    <location>
        <begin position="118"/>
        <end position="127"/>
    </location>
</feature>
<sequence length="821" mass="91400">MAHDIAATNIQDHVANFEDPPQDISMSNSFSMGSDDECAPFPPDIPVTPKRLGSPKPNCSGLHVPLRSTSKDKPKRLANSIFKSKSKKVPKESPSCSSLSSMPIPENRVPEIHEPKDSPSSNSTVPSTPDPDRFSMSADSVISYETQASSIGALPPLQERAALNDADKLEPVMEDDPRNFDLVSPQDEGLSNQEYSLEKRSELIMSKKHLEVIFADSGMLQKFISFLSAFRPQSIPLLVYYLDALKALRAINYANAVAEALEPLSGLEFSRNPARPTVNAVLEYKASAAFETLVKDDLPAYVTHIWIQVVNASVHMRITGTQPPHLRDASEGLAETFCLTDPSRKDNPIIFASLEFHRVTQYGVSYAIGRNCRFLQGPRTSPHSVERLRQAIKEGKELNEVILNYRRDGSTFLNLLMMAPLLDSRGNVRYFIGSQVDVSGLARDCTDLPALKRVIEEEENVAASGKETPLSPVEEKDEFQELSEMFNQAELDCARRYGGRMHQEVVDELDDTASIRQRPRLLLKDPSPTLSRISEPFGPARSNGKLSGIYQHYLLVRPHPSLRILFTSPSLRVPGMLQSLLMDHVGGSEKVQRELEGALADKRGVTAKIRWISSSRSHGEGRPRWIHCTPLFNQKGDVGVWTVILVDDHKSKNSMDRKMRIAPPVSTEIVGENYDGPGANRNFMRRASTPFDKANHIIDVAAANRLNAAEYEQHQQQQQQPEGENGRHLHERDELLLLCPSSSAFDHSLDELDDDVFDADTASSSRPFCLSRHKLFSIHEEPETTEGDVPPDSPPGALPDDVAAPVLRRVRKKLRKRDSLL</sequence>
<comment type="caution">
    <text evidence="6">The sequence shown here is derived from an EMBL/GenBank/DDBJ whole genome shotgun (WGS) entry which is preliminary data.</text>
</comment>
<dbReference type="SUPFAM" id="SSF55785">
    <property type="entry name" value="PYP-like sensor domain (PAS domain)"/>
    <property type="match status" value="1"/>
</dbReference>
<protein>
    <recommendedName>
        <fullName evidence="5">PAC domain-containing protein</fullName>
    </recommendedName>
</protein>
<dbReference type="CDD" id="cd00130">
    <property type="entry name" value="PAS"/>
    <property type="match status" value="1"/>
</dbReference>
<keyword evidence="1" id="KW-0285">Flavoprotein</keyword>
<evidence type="ECO:0000259" key="5">
    <source>
        <dbReference type="PROSITE" id="PS50113"/>
    </source>
</evidence>
<feature type="domain" description="PAC" evidence="5">
    <location>
        <begin position="396"/>
        <end position="450"/>
    </location>
</feature>
<gene>
    <name evidence="6" type="ORF">IWZ03DRAFT_416124</name>
</gene>
<dbReference type="InterPro" id="IPR000700">
    <property type="entry name" value="PAS-assoc_C"/>
</dbReference>
<keyword evidence="3" id="KW-0157">Chromophore</keyword>
<reference evidence="6 7" key="1">
    <citation type="submission" date="2024-04" db="EMBL/GenBank/DDBJ databases">
        <title>Phyllosticta paracitricarpa is synonymous to the EU quarantine fungus P. citricarpa based on phylogenomic analyses.</title>
        <authorList>
            <consortium name="Lawrence Berkeley National Laboratory"/>
            <person name="Van Ingen-Buijs V.A."/>
            <person name="Van Westerhoven A.C."/>
            <person name="Haridas S."/>
            <person name="Skiadas P."/>
            <person name="Martin F."/>
            <person name="Groenewald J.Z."/>
            <person name="Crous P.W."/>
            <person name="Seidl M.F."/>
        </authorList>
    </citation>
    <scope>NUCLEOTIDE SEQUENCE [LARGE SCALE GENOMIC DNA]</scope>
    <source>
        <strain evidence="6 7">CBS 123371</strain>
    </source>
</reference>
<dbReference type="InterPro" id="IPR035965">
    <property type="entry name" value="PAS-like_dom_sf"/>
</dbReference>
<proteinExistence type="predicted"/>
<feature type="region of interest" description="Disordered" evidence="4">
    <location>
        <begin position="1"/>
        <end position="136"/>
    </location>
</feature>
<evidence type="ECO:0000256" key="2">
    <source>
        <dbReference type="ARBA" id="ARBA00022643"/>
    </source>
</evidence>
<accession>A0ABR1KH28</accession>
<evidence type="ECO:0000313" key="7">
    <source>
        <dbReference type="Proteomes" id="UP001363622"/>
    </source>
</evidence>
<evidence type="ECO:0000313" key="6">
    <source>
        <dbReference type="EMBL" id="KAK7514737.1"/>
    </source>
</evidence>
<dbReference type="Proteomes" id="UP001363622">
    <property type="component" value="Unassembled WGS sequence"/>
</dbReference>
<name>A0ABR1KH28_9PEZI</name>
<evidence type="ECO:0000256" key="4">
    <source>
        <dbReference type="SAM" id="MobiDB-lite"/>
    </source>
</evidence>
<feature type="compositionally biased region" description="Low complexity" evidence="4">
    <location>
        <begin position="92"/>
        <end position="105"/>
    </location>
</feature>
<dbReference type="EMBL" id="JBBPHU010000008">
    <property type="protein sequence ID" value="KAK7514737.1"/>
    <property type="molecule type" value="Genomic_DNA"/>
</dbReference>